<dbReference type="RefSeq" id="WP_021268929.1">
    <property type="nucleotide sequence ID" value="NZ_CM125927.1"/>
</dbReference>
<dbReference type="EMBL" id="QXBN01000004">
    <property type="protein sequence ID" value="RIT41063.1"/>
    <property type="molecule type" value="Genomic_DNA"/>
</dbReference>
<dbReference type="GeneID" id="93377048"/>
<evidence type="ECO:0000313" key="2">
    <source>
        <dbReference type="EMBL" id="RIT41063.1"/>
    </source>
</evidence>
<protein>
    <submittedName>
        <fullName evidence="2">Uncharacterized protein</fullName>
    </submittedName>
</protein>
<gene>
    <name evidence="2" type="ORF">D2E76_06775</name>
</gene>
<dbReference type="Proteomes" id="UP000284557">
    <property type="component" value="Unassembled WGS sequence"/>
</dbReference>
<sequence>MAKELCVGRHHRPSVVAVPATDSRPLQTDWPVDFAQGGENAGARRPPIEPDRAAVPVPPPWFRG</sequence>
<proteinExistence type="predicted"/>
<comment type="caution">
    <text evidence="2">The sequence shown here is derived from an EMBL/GenBank/DDBJ whole genome shotgun (WGS) entry which is preliminary data.</text>
</comment>
<organism evidence="2 3">
    <name type="scientific">Mycobacteroides abscessus</name>
    <dbReference type="NCBI Taxonomy" id="36809"/>
    <lineage>
        <taxon>Bacteria</taxon>
        <taxon>Bacillati</taxon>
        <taxon>Actinomycetota</taxon>
        <taxon>Actinomycetes</taxon>
        <taxon>Mycobacteriales</taxon>
        <taxon>Mycobacteriaceae</taxon>
        <taxon>Mycobacteroides</taxon>
    </lineage>
</organism>
<reference evidence="2 3" key="1">
    <citation type="submission" date="2018-08" db="EMBL/GenBank/DDBJ databases">
        <title>Linezolid Resistance in Mycobacterium abscessus: MIC Distribution and Comprehensive Investigation of Resistance Mechanisms.</title>
        <authorList>
            <person name="Ye M."/>
            <person name="Xu L."/>
            <person name="Zou Y."/>
            <person name="Li B."/>
            <person name="Guo Q."/>
            <person name="Zhang Y."/>
            <person name="Zhan M."/>
            <person name="Xu B."/>
            <person name="Yu F."/>
            <person name="Zhang Z."/>
            <person name="Chu H."/>
        </authorList>
    </citation>
    <scope>NUCLEOTIDE SEQUENCE [LARGE SCALE GENOMIC DNA]</scope>
    <source>
        <strain evidence="2 3">G143</strain>
    </source>
</reference>
<evidence type="ECO:0000256" key="1">
    <source>
        <dbReference type="SAM" id="MobiDB-lite"/>
    </source>
</evidence>
<dbReference type="AlphaFoldDB" id="A0ABD7HS06"/>
<accession>A0ABD7HS06</accession>
<feature type="region of interest" description="Disordered" evidence="1">
    <location>
        <begin position="36"/>
        <end position="64"/>
    </location>
</feature>
<evidence type="ECO:0000313" key="3">
    <source>
        <dbReference type="Proteomes" id="UP000284557"/>
    </source>
</evidence>
<name>A0ABD7HS06_9MYCO</name>